<dbReference type="InterPro" id="IPR006367">
    <property type="entry name" value="Sirohaem_synthase_N"/>
</dbReference>
<dbReference type="Proteomes" id="UP000267250">
    <property type="component" value="Chromosome"/>
</dbReference>
<dbReference type="InterPro" id="IPR042518">
    <property type="entry name" value="SirC_C"/>
</dbReference>
<evidence type="ECO:0000256" key="4">
    <source>
        <dbReference type="ARBA" id="ARBA00023027"/>
    </source>
</evidence>
<dbReference type="OrthoDB" id="9773765at2"/>
<sequence length="240" mass="27420">MYYHYPVALRLKGKVCLVVGGGQVAYRKVLSLLECGTKVKLVSPQLIEELRQLVEKGKVIYFQRKFTEKDLDGVFLVIGATDDRQVNSRIGELAQKRNLLVNIVDQPEDCNFIVPAIHRTGALTIAITTEGKSPALAGKIRRELAKYYPEVYGLALDWLGEIRSFVQTHLSDQRSRRKILISLASDLVELLKKGQIHQALERVQLSLADIPESEKFIKELMSKNKEWLEMRDYSEDHQNR</sequence>
<evidence type="ECO:0000256" key="1">
    <source>
        <dbReference type="ARBA" id="ARBA00005010"/>
    </source>
</evidence>
<dbReference type="AlphaFoldDB" id="A0A3Q9HQA9"/>
<comment type="pathway">
    <text evidence="1">Porphyrin-containing compound metabolism; siroheme biosynthesis; sirohydrochlorin from precorrin-2: step 1/1.</text>
</comment>
<feature type="domain" description="Siroheme synthase central" evidence="7">
    <location>
        <begin position="121"/>
        <end position="146"/>
    </location>
</feature>
<evidence type="ECO:0000259" key="7">
    <source>
        <dbReference type="Pfam" id="PF14824"/>
    </source>
</evidence>
<evidence type="ECO:0000256" key="2">
    <source>
        <dbReference type="ARBA" id="ARBA00012400"/>
    </source>
</evidence>
<accession>A0A3Q9HQA9</accession>
<dbReference type="PANTHER" id="PTHR35330:SF1">
    <property type="entry name" value="SIROHEME BIOSYNTHESIS PROTEIN MET8"/>
    <property type="match status" value="1"/>
</dbReference>
<evidence type="ECO:0000256" key="3">
    <source>
        <dbReference type="ARBA" id="ARBA00023002"/>
    </source>
</evidence>
<keyword evidence="3" id="KW-0560">Oxidoreductase</keyword>
<reference evidence="8 9" key="1">
    <citation type="submission" date="2016-07" db="EMBL/GenBank/DDBJ databases">
        <title>Genome and transcriptome analysis of iron-reducing fermentative bacteria Anoxybacter fermentans.</title>
        <authorList>
            <person name="Zeng X."/>
            <person name="Shao Z."/>
        </authorList>
    </citation>
    <scope>NUCLEOTIDE SEQUENCE [LARGE SCALE GENOMIC DNA]</scope>
    <source>
        <strain evidence="8 9">DY22613</strain>
    </source>
</reference>
<dbReference type="InterPro" id="IPR036291">
    <property type="entry name" value="NAD(P)-bd_dom_sf"/>
</dbReference>
<dbReference type="SUPFAM" id="SSF75615">
    <property type="entry name" value="Siroheme synthase middle domains-like"/>
    <property type="match status" value="1"/>
</dbReference>
<gene>
    <name evidence="8" type="ORF">BBF96_07785</name>
</gene>
<dbReference type="Gene3D" id="3.40.50.720">
    <property type="entry name" value="NAD(P)-binding Rossmann-like Domain"/>
    <property type="match status" value="1"/>
</dbReference>
<dbReference type="InterPro" id="IPR028281">
    <property type="entry name" value="Sirohaem_synthase_central"/>
</dbReference>
<organism evidence="8 9">
    <name type="scientific">Anoxybacter fermentans</name>
    <dbReference type="NCBI Taxonomy" id="1323375"/>
    <lineage>
        <taxon>Bacteria</taxon>
        <taxon>Bacillati</taxon>
        <taxon>Bacillota</taxon>
        <taxon>Clostridia</taxon>
        <taxon>Halanaerobiales</taxon>
        <taxon>Anoxybacter</taxon>
    </lineage>
</organism>
<dbReference type="KEGG" id="aft:BBF96_07785"/>
<keyword evidence="5" id="KW-0627">Porphyrin biosynthesis</keyword>
<dbReference type="UniPathway" id="UPA00262">
    <property type="reaction ID" value="UER00222"/>
</dbReference>
<dbReference type="GO" id="GO:0043115">
    <property type="term" value="F:precorrin-2 dehydrogenase activity"/>
    <property type="evidence" value="ECO:0007669"/>
    <property type="project" value="UniProtKB-EC"/>
</dbReference>
<dbReference type="PANTHER" id="PTHR35330">
    <property type="entry name" value="SIROHEME BIOSYNTHESIS PROTEIN MET8"/>
    <property type="match status" value="1"/>
</dbReference>
<evidence type="ECO:0000256" key="5">
    <source>
        <dbReference type="ARBA" id="ARBA00023244"/>
    </source>
</evidence>
<dbReference type="GO" id="GO:0004325">
    <property type="term" value="F:ferrochelatase activity"/>
    <property type="evidence" value="ECO:0007669"/>
    <property type="project" value="InterPro"/>
</dbReference>
<evidence type="ECO:0000256" key="6">
    <source>
        <dbReference type="ARBA" id="ARBA00047561"/>
    </source>
</evidence>
<dbReference type="EMBL" id="CP016379">
    <property type="protein sequence ID" value="AZR73294.1"/>
    <property type="molecule type" value="Genomic_DNA"/>
</dbReference>
<protein>
    <recommendedName>
        <fullName evidence="2">precorrin-2 dehydrogenase</fullName>
        <ecNumber evidence="2">1.3.1.76</ecNumber>
    </recommendedName>
</protein>
<keyword evidence="4" id="KW-0520">NAD</keyword>
<evidence type="ECO:0000313" key="8">
    <source>
        <dbReference type="EMBL" id="AZR73294.1"/>
    </source>
</evidence>
<proteinExistence type="predicted"/>
<name>A0A3Q9HQA9_9FIRM</name>
<dbReference type="InterPro" id="IPR028161">
    <property type="entry name" value="Met8-like"/>
</dbReference>
<dbReference type="Pfam" id="PF14824">
    <property type="entry name" value="Sirohm_synth_M"/>
    <property type="match status" value="1"/>
</dbReference>
<dbReference type="EC" id="1.3.1.76" evidence="2"/>
<dbReference type="GO" id="GO:0019354">
    <property type="term" value="P:siroheme biosynthetic process"/>
    <property type="evidence" value="ECO:0007669"/>
    <property type="project" value="UniProtKB-UniPathway"/>
</dbReference>
<dbReference type="RefSeq" id="WP_127016622.1">
    <property type="nucleotide sequence ID" value="NZ_CP016379.1"/>
</dbReference>
<evidence type="ECO:0000313" key="9">
    <source>
        <dbReference type="Proteomes" id="UP000267250"/>
    </source>
</evidence>
<dbReference type="Gene3D" id="1.10.8.610">
    <property type="entry name" value="SirC, precorrin-2 dehydrogenase, C-terminal helical domain-like"/>
    <property type="match status" value="1"/>
</dbReference>
<comment type="catalytic activity">
    <reaction evidence="6">
        <text>precorrin-2 + NAD(+) = sirohydrochlorin + NADH + 2 H(+)</text>
        <dbReference type="Rhea" id="RHEA:15613"/>
        <dbReference type="ChEBI" id="CHEBI:15378"/>
        <dbReference type="ChEBI" id="CHEBI:57540"/>
        <dbReference type="ChEBI" id="CHEBI:57945"/>
        <dbReference type="ChEBI" id="CHEBI:58351"/>
        <dbReference type="ChEBI" id="CHEBI:58827"/>
        <dbReference type="EC" id="1.3.1.76"/>
    </reaction>
</comment>
<keyword evidence="9" id="KW-1185">Reference proteome</keyword>
<dbReference type="Pfam" id="PF13241">
    <property type="entry name" value="NAD_binding_7"/>
    <property type="match status" value="1"/>
</dbReference>
<dbReference type="SUPFAM" id="SSF51735">
    <property type="entry name" value="NAD(P)-binding Rossmann-fold domains"/>
    <property type="match status" value="1"/>
</dbReference>
<dbReference type="NCBIfam" id="TIGR01470">
    <property type="entry name" value="cysG_Nterm"/>
    <property type="match status" value="1"/>
</dbReference>